<dbReference type="AlphaFoldDB" id="A0A7R9F5B3"/>
<gene>
    <name evidence="1" type="ORF">TBIB3V08_LOCUS9402</name>
</gene>
<sequence>MCLVRYIGNNDYSVTRATAVQEMPSFTSADTVTANHCLSDPPVNREEKTFVSCFLLQSASLGGGYGDAHLCWALGGLGSEIPGTVEGPAGEGTGGLLGAVSIRPTLKDDSFDYVIGQAIDAIEKLKVFISNSTSVAESAISDVVEGAYSAVTQRIEEAQQQGKTLGINVSLCVDGKQAAMDANTDNISKAAVECVTSKADEAIDDLETILVRIESAKVDIQEAEDVLASCGASVSCILEETEKVIKKIAELGGSITTSVNDAVNLYNTFPEQVEACEATALSEAQTDSLSFLEELEACLVSQGLPEKSRA</sequence>
<reference evidence="1" key="1">
    <citation type="submission" date="2020-11" db="EMBL/GenBank/DDBJ databases">
        <authorList>
            <person name="Tran Van P."/>
        </authorList>
    </citation>
    <scope>NUCLEOTIDE SEQUENCE</scope>
</reference>
<dbReference type="EMBL" id="OD568546">
    <property type="protein sequence ID" value="CAD7447085.1"/>
    <property type="molecule type" value="Genomic_DNA"/>
</dbReference>
<organism evidence="1">
    <name type="scientific">Timema bartmani</name>
    <dbReference type="NCBI Taxonomy" id="61472"/>
    <lineage>
        <taxon>Eukaryota</taxon>
        <taxon>Metazoa</taxon>
        <taxon>Ecdysozoa</taxon>
        <taxon>Arthropoda</taxon>
        <taxon>Hexapoda</taxon>
        <taxon>Insecta</taxon>
        <taxon>Pterygota</taxon>
        <taxon>Neoptera</taxon>
        <taxon>Polyneoptera</taxon>
        <taxon>Phasmatodea</taxon>
        <taxon>Timematodea</taxon>
        <taxon>Timematoidea</taxon>
        <taxon>Timematidae</taxon>
        <taxon>Timema</taxon>
    </lineage>
</organism>
<accession>A0A7R9F5B3</accession>
<name>A0A7R9F5B3_9NEOP</name>
<protein>
    <submittedName>
        <fullName evidence="1">Uncharacterized protein</fullName>
    </submittedName>
</protein>
<proteinExistence type="predicted"/>
<evidence type="ECO:0000313" key="1">
    <source>
        <dbReference type="EMBL" id="CAD7447085.1"/>
    </source>
</evidence>